<evidence type="ECO:0000313" key="1">
    <source>
        <dbReference type="Proteomes" id="UP000887580"/>
    </source>
</evidence>
<sequence length="116" mass="13284">MSNIKSEKYDDDGVDYVDAETYGKKLEEFKAQACTNLQSLVFYELCFLTARDSYHSAAILRSMPKNKNGKPQLFPISQQNEIKQIEATLCHKCKRNVAAGRFLLHYQKCSGQKRQA</sequence>
<evidence type="ECO:0000313" key="2">
    <source>
        <dbReference type="WBParaSite" id="PS1159_v2.g23345.t1"/>
    </source>
</evidence>
<reference evidence="2" key="1">
    <citation type="submission" date="2022-11" db="UniProtKB">
        <authorList>
            <consortium name="WormBaseParasite"/>
        </authorList>
    </citation>
    <scope>IDENTIFICATION</scope>
</reference>
<proteinExistence type="predicted"/>
<organism evidence="1 2">
    <name type="scientific">Panagrolaimus sp. PS1159</name>
    <dbReference type="NCBI Taxonomy" id="55785"/>
    <lineage>
        <taxon>Eukaryota</taxon>
        <taxon>Metazoa</taxon>
        <taxon>Ecdysozoa</taxon>
        <taxon>Nematoda</taxon>
        <taxon>Chromadorea</taxon>
        <taxon>Rhabditida</taxon>
        <taxon>Tylenchina</taxon>
        <taxon>Panagrolaimomorpha</taxon>
        <taxon>Panagrolaimoidea</taxon>
        <taxon>Panagrolaimidae</taxon>
        <taxon>Panagrolaimus</taxon>
    </lineage>
</organism>
<dbReference type="WBParaSite" id="PS1159_v2.g23345.t1">
    <property type="protein sequence ID" value="PS1159_v2.g23345.t1"/>
    <property type="gene ID" value="PS1159_v2.g23345"/>
</dbReference>
<dbReference type="Proteomes" id="UP000887580">
    <property type="component" value="Unplaced"/>
</dbReference>
<protein>
    <submittedName>
        <fullName evidence="2">SAGA-associated factor 11</fullName>
    </submittedName>
</protein>
<accession>A0AC35G491</accession>
<name>A0AC35G491_9BILA</name>